<name>A0A8H7LYL1_9AGAM</name>
<gene>
    <name evidence="2" type="ORF">RHS01_09183</name>
</gene>
<feature type="region of interest" description="Disordered" evidence="1">
    <location>
        <begin position="244"/>
        <end position="265"/>
    </location>
</feature>
<proteinExistence type="predicted"/>
<dbReference type="CDD" id="cd20557">
    <property type="entry name" value="CYCLIN_ScPCL1-like"/>
    <property type="match status" value="1"/>
</dbReference>
<dbReference type="Gene3D" id="1.10.472.10">
    <property type="entry name" value="Cyclin-like"/>
    <property type="match status" value="1"/>
</dbReference>
<sequence>MATQPIYPGPTTISQELLLYGPAGVTPAPAELQRNNVHDKLPPVPAFGPSRQATFFGIQNVPVADGTTRFATMCAPGVRPVPSSRPVYPPAGLGPLVAGYQGLPHGGLTAPIERGDQFNEWKERQRAKERADIVVKDGDLTPVERAEMDKRISEFKSVKRCESERIYAVPCMQSPCLTTTIMGCLPDAGYMRSLGASAMSVKVINHIYYGVDDVPKTRSPTTLKRRLDEDEDTVPGLATAAVPAPAPVTVEREERDQQDPTRDQPTRTLTWFVTEVLRRSRTSINVLQVALAYLAGAKPEIHRELRAAAECQADLAMKIAGLPAHIREALPAMDWMGGDFTPSPLIDPRRTFLASLVLASKFLLDKAFSNKAWAKLSGLEALEVGKCERALGSALNWRLWVGREVSREFGSSASEQPPAHLSKWTTSSTPTLYSDSEPDALQGYEDLGQWTATPEYFDSNEPAVVDHDGDLQRAAMSSDLDARSRAASSAKGVRAMNSSDARVRATMSSNADALPPCSHSRPSLHSIRSFDRPPLRHAVSDMVTPQTDSMGCAHAAPIYVEVGRESPLAYAVLDQPWNAINASHWDFGTDGVVGA</sequence>
<dbReference type="PANTHER" id="PTHR15615:SF36">
    <property type="entry name" value="PHO85 CYCLIN-5"/>
    <property type="match status" value="1"/>
</dbReference>
<dbReference type="Proteomes" id="UP000614334">
    <property type="component" value="Unassembled WGS sequence"/>
</dbReference>
<protein>
    <submittedName>
        <fullName evidence="2">G1 s-specific cyclin</fullName>
    </submittedName>
</protein>
<dbReference type="InterPro" id="IPR013922">
    <property type="entry name" value="Cyclin_PHO80-like"/>
</dbReference>
<dbReference type="GO" id="GO:0000307">
    <property type="term" value="C:cyclin-dependent protein kinase holoenzyme complex"/>
    <property type="evidence" value="ECO:0007669"/>
    <property type="project" value="TreeGrafter"/>
</dbReference>
<evidence type="ECO:0000313" key="3">
    <source>
        <dbReference type="Proteomes" id="UP000614334"/>
    </source>
</evidence>
<feature type="region of interest" description="Disordered" evidence="1">
    <location>
        <begin position="411"/>
        <end position="436"/>
    </location>
</feature>
<organism evidence="2 3">
    <name type="scientific">Rhizoctonia solani</name>
    <dbReference type="NCBI Taxonomy" id="456999"/>
    <lineage>
        <taxon>Eukaryota</taxon>
        <taxon>Fungi</taxon>
        <taxon>Dikarya</taxon>
        <taxon>Basidiomycota</taxon>
        <taxon>Agaricomycotina</taxon>
        <taxon>Agaricomycetes</taxon>
        <taxon>Cantharellales</taxon>
        <taxon>Ceratobasidiaceae</taxon>
        <taxon>Rhizoctonia</taxon>
    </lineage>
</organism>
<evidence type="ECO:0000256" key="1">
    <source>
        <dbReference type="SAM" id="MobiDB-lite"/>
    </source>
</evidence>
<feature type="region of interest" description="Disordered" evidence="1">
    <location>
        <begin position="509"/>
        <end position="529"/>
    </location>
</feature>
<dbReference type="GO" id="GO:0005634">
    <property type="term" value="C:nucleus"/>
    <property type="evidence" value="ECO:0007669"/>
    <property type="project" value="TreeGrafter"/>
</dbReference>
<dbReference type="AlphaFoldDB" id="A0A8H7LYL1"/>
<reference evidence="2" key="1">
    <citation type="submission" date="2020-09" db="EMBL/GenBank/DDBJ databases">
        <title>Comparative genome analyses of four rice-infecting Rhizoctonia solani isolates reveal extensive enrichment of homogalacturonan modification genes.</title>
        <authorList>
            <person name="Lee D.-Y."/>
            <person name="Jeon J."/>
            <person name="Kim K.-T."/>
            <person name="Cheong K."/>
            <person name="Song H."/>
            <person name="Choi G."/>
            <person name="Ko J."/>
            <person name="Opiyo S.O."/>
            <person name="Zuo S."/>
            <person name="Madhav S."/>
            <person name="Lee Y.-H."/>
            <person name="Wang G.-L."/>
        </authorList>
    </citation>
    <scope>NUCLEOTIDE SEQUENCE</scope>
    <source>
        <strain evidence="2">AG1-IA B2</strain>
    </source>
</reference>
<dbReference type="GO" id="GO:0016538">
    <property type="term" value="F:cyclin-dependent protein serine/threonine kinase regulator activity"/>
    <property type="evidence" value="ECO:0007669"/>
    <property type="project" value="TreeGrafter"/>
</dbReference>
<dbReference type="PANTHER" id="PTHR15615">
    <property type="match status" value="1"/>
</dbReference>
<evidence type="ECO:0000313" key="2">
    <source>
        <dbReference type="EMBL" id="KAF8750982.1"/>
    </source>
</evidence>
<accession>A0A8H7LYL1</accession>
<dbReference type="EMBL" id="JACYCF010000019">
    <property type="protein sequence ID" value="KAF8750982.1"/>
    <property type="molecule type" value="Genomic_DNA"/>
</dbReference>
<feature type="compositionally biased region" description="Basic and acidic residues" evidence="1">
    <location>
        <begin position="250"/>
        <end position="265"/>
    </location>
</feature>
<feature type="compositionally biased region" description="Polar residues" evidence="1">
    <location>
        <begin position="423"/>
        <end position="434"/>
    </location>
</feature>
<comment type="caution">
    <text evidence="2">The sequence shown here is derived from an EMBL/GenBank/DDBJ whole genome shotgun (WGS) entry which is preliminary data.</text>
</comment>
<dbReference type="GO" id="GO:0019901">
    <property type="term" value="F:protein kinase binding"/>
    <property type="evidence" value="ECO:0007669"/>
    <property type="project" value="InterPro"/>
</dbReference>